<dbReference type="InterPro" id="IPR001134">
    <property type="entry name" value="Netrin_domain"/>
</dbReference>
<dbReference type="AlphaFoldDB" id="A0AAJ7XE11"/>
<dbReference type="CDD" id="cd00041">
    <property type="entry name" value="CUB"/>
    <property type="match status" value="2"/>
</dbReference>
<accession>A0AAJ7XE11</accession>
<keyword evidence="4 5" id="KW-1015">Disulfide bond</keyword>
<dbReference type="InterPro" id="IPR018933">
    <property type="entry name" value="Netrin_module_non-TIMP"/>
</dbReference>
<dbReference type="FunFam" id="2.60.120.290:FF:000005">
    <property type="entry name" value="Procollagen C-endopeptidase enhancer 1"/>
    <property type="match status" value="1"/>
</dbReference>
<dbReference type="Gene3D" id="2.60.120.290">
    <property type="entry name" value="Spermadhesin, CUB domain"/>
    <property type="match status" value="2"/>
</dbReference>
<sequence length="484" mass="51919">MAHEGRSSATPSLPLPLPPPPPLLQCWSCLLLLMLLLGLVQAVSENEPRPEAPVFGCGGELSGESGYLGSEGYPGLYPPNRDCLWRITVPPGHRVLLSLQHLDLEKAPLCRYDALTLHDGGTAAAPRLARYCGAAPPGSVHSTGPALLLRMRTDGENAGTGFLASFTAERPAQPGGSVCGGRLRGPSGSFYSPNWPHSDYPTGITCSWHISGPPGKVVSLRFVKFDVERDPTCRRDHVSVFDGRELDEGRRLGRLCGDEPPEPLLSSGSELFVQFVSDHGTTADGFEAFYSFQARATNSTGKTTIAITTTAKTTTAKTTTSRTTATARITTAASSPPTTTSTVTAPTATTRRNRVSSVNPRSSPCRKKCLRRGTLESNYCANDFVLVGRVVNLRRKAKGSVLVVAVLRALRSGRLQLARAAERTTAKLRVACHTCPPVRQGMSYVFMGTVGPDRVGTLSPYGLALPYSAKLQRTLARLHARRKC</sequence>
<keyword evidence="6" id="KW-0732">Signal</keyword>
<dbReference type="GO" id="GO:0005576">
    <property type="term" value="C:extracellular region"/>
    <property type="evidence" value="ECO:0007669"/>
    <property type="project" value="UniProtKB-SubCell"/>
</dbReference>
<protein>
    <submittedName>
        <fullName evidence="10">Procollagen C-endopeptidase enhancer 2-like</fullName>
    </submittedName>
</protein>
<dbReference type="SUPFAM" id="SSF49854">
    <property type="entry name" value="Spermadhesin, CUB domain"/>
    <property type="match status" value="2"/>
</dbReference>
<gene>
    <name evidence="10" type="primary">LOC116954527</name>
</gene>
<evidence type="ECO:0000256" key="6">
    <source>
        <dbReference type="SAM" id="SignalP"/>
    </source>
</evidence>
<dbReference type="Pfam" id="PF01759">
    <property type="entry name" value="NTR"/>
    <property type="match status" value="1"/>
</dbReference>
<feature type="signal peptide" evidence="6">
    <location>
        <begin position="1"/>
        <end position="42"/>
    </location>
</feature>
<dbReference type="FunFam" id="2.60.120.290:FF:000013">
    <property type="entry name" value="Membrane frizzled-related protein"/>
    <property type="match status" value="1"/>
</dbReference>
<keyword evidence="2" id="KW-0964">Secreted</keyword>
<dbReference type="Gene3D" id="2.40.50.120">
    <property type="match status" value="1"/>
</dbReference>
<comment type="subcellular location">
    <subcellularLocation>
        <location evidence="1">Secreted</location>
    </subcellularLocation>
</comment>
<keyword evidence="3" id="KW-0677">Repeat</keyword>
<feature type="chain" id="PRO_5042551932" evidence="6">
    <location>
        <begin position="43"/>
        <end position="484"/>
    </location>
</feature>
<evidence type="ECO:0000256" key="3">
    <source>
        <dbReference type="ARBA" id="ARBA00022737"/>
    </source>
</evidence>
<dbReference type="Proteomes" id="UP001318040">
    <property type="component" value="Chromosome 55"/>
</dbReference>
<feature type="domain" description="NTR" evidence="8">
    <location>
        <begin position="365"/>
        <end position="484"/>
    </location>
</feature>
<dbReference type="PROSITE" id="PS01180">
    <property type="entry name" value="CUB"/>
    <property type="match status" value="2"/>
</dbReference>
<reference evidence="10" key="1">
    <citation type="submission" date="2025-08" db="UniProtKB">
        <authorList>
            <consortium name="RefSeq"/>
        </authorList>
    </citation>
    <scope>IDENTIFICATION</scope>
    <source>
        <tissue evidence="10">Sperm</tissue>
    </source>
</reference>
<dbReference type="KEGG" id="pmrn:116954527"/>
<feature type="disulfide bond" evidence="5">
    <location>
        <begin position="179"/>
        <end position="206"/>
    </location>
</feature>
<dbReference type="RefSeq" id="XP_032830991.1">
    <property type="nucleotide sequence ID" value="XM_032975100.1"/>
</dbReference>
<dbReference type="PANTHER" id="PTHR24251:SF42">
    <property type="entry name" value="CUB DOMAIN-CONTAINING PROTEIN"/>
    <property type="match status" value="1"/>
</dbReference>
<evidence type="ECO:0000256" key="1">
    <source>
        <dbReference type="ARBA" id="ARBA00004613"/>
    </source>
</evidence>
<dbReference type="PANTHER" id="PTHR24251">
    <property type="entry name" value="OVOCHYMASE-RELATED"/>
    <property type="match status" value="1"/>
</dbReference>
<evidence type="ECO:0000259" key="8">
    <source>
        <dbReference type="PROSITE" id="PS50189"/>
    </source>
</evidence>
<evidence type="ECO:0000256" key="2">
    <source>
        <dbReference type="ARBA" id="ARBA00022525"/>
    </source>
</evidence>
<dbReference type="InterPro" id="IPR000859">
    <property type="entry name" value="CUB_dom"/>
</dbReference>
<dbReference type="InterPro" id="IPR008993">
    <property type="entry name" value="TIMP-like_OB-fold"/>
</dbReference>
<dbReference type="SUPFAM" id="SSF50242">
    <property type="entry name" value="TIMP-like"/>
    <property type="match status" value="1"/>
</dbReference>
<organism evidence="9 10">
    <name type="scientific">Petromyzon marinus</name>
    <name type="common">Sea lamprey</name>
    <dbReference type="NCBI Taxonomy" id="7757"/>
    <lineage>
        <taxon>Eukaryota</taxon>
        <taxon>Metazoa</taxon>
        <taxon>Chordata</taxon>
        <taxon>Craniata</taxon>
        <taxon>Vertebrata</taxon>
        <taxon>Cyclostomata</taxon>
        <taxon>Hyperoartia</taxon>
        <taxon>Petromyzontiformes</taxon>
        <taxon>Petromyzontidae</taxon>
        <taxon>Petromyzon</taxon>
    </lineage>
</organism>
<feature type="domain" description="CUB" evidence="7">
    <location>
        <begin position="57"/>
        <end position="169"/>
    </location>
</feature>
<dbReference type="SMART" id="SM00643">
    <property type="entry name" value="C345C"/>
    <property type="match status" value="1"/>
</dbReference>
<comment type="caution">
    <text evidence="5">Lacks conserved residue(s) required for the propagation of feature annotation.</text>
</comment>
<dbReference type="InterPro" id="IPR035914">
    <property type="entry name" value="Sperma_CUB_dom_sf"/>
</dbReference>
<keyword evidence="9" id="KW-1185">Reference proteome</keyword>
<name>A0AAJ7XE11_PETMA</name>
<evidence type="ECO:0000313" key="10">
    <source>
        <dbReference type="RefSeq" id="XP_032830991.1"/>
    </source>
</evidence>
<dbReference type="PROSITE" id="PS50189">
    <property type="entry name" value="NTR"/>
    <property type="match status" value="1"/>
</dbReference>
<dbReference type="Pfam" id="PF00431">
    <property type="entry name" value="CUB"/>
    <property type="match status" value="2"/>
</dbReference>
<proteinExistence type="predicted"/>
<dbReference type="SMART" id="SM00042">
    <property type="entry name" value="CUB"/>
    <property type="match status" value="2"/>
</dbReference>
<evidence type="ECO:0000256" key="4">
    <source>
        <dbReference type="ARBA" id="ARBA00023157"/>
    </source>
</evidence>
<evidence type="ECO:0000313" key="9">
    <source>
        <dbReference type="Proteomes" id="UP001318040"/>
    </source>
</evidence>
<evidence type="ECO:0000256" key="5">
    <source>
        <dbReference type="PROSITE-ProRule" id="PRU00059"/>
    </source>
</evidence>
<evidence type="ECO:0000259" key="7">
    <source>
        <dbReference type="PROSITE" id="PS01180"/>
    </source>
</evidence>
<feature type="domain" description="CUB" evidence="7">
    <location>
        <begin position="179"/>
        <end position="293"/>
    </location>
</feature>